<dbReference type="EC" id="3.2.1.55" evidence="3"/>
<comment type="catalytic activity">
    <reaction evidence="1">
        <text>Hydrolysis of terminal non-reducing alpha-L-arabinofuranoside residues in alpha-L-arabinosides.</text>
        <dbReference type="EC" id="3.2.1.55"/>
    </reaction>
</comment>
<evidence type="ECO:0000256" key="6">
    <source>
        <dbReference type="ARBA" id="ARBA00023180"/>
    </source>
</evidence>
<keyword evidence="7" id="KW-0472">Membrane</keyword>
<evidence type="ECO:0000259" key="8">
    <source>
        <dbReference type="SMART" id="SM00813"/>
    </source>
</evidence>
<proteinExistence type="inferred from homology"/>
<evidence type="ECO:0000313" key="9">
    <source>
        <dbReference type="EMBL" id="CAL8110646.1"/>
    </source>
</evidence>
<dbReference type="SUPFAM" id="SSF51011">
    <property type="entry name" value="Glycosyl hydrolase domain"/>
    <property type="match status" value="1"/>
</dbReference>
<keyword evidence="5" id="KW-0378">Hydrolase</keyword>
<dbReference type="Pfam" id="PF22848">
    <property type="entry name" value="ASD1_dom"/>
    <property type="match status" value="1"/>
</dbReference>
<dbReference type="InterPro" id="IPR010720">
    <property type="entry name" value="Alpha-L-AF_C"/>
</dbReference>
<dbReference type="Gene3D" id="3.20.20.80">
    <property type="entry name" value="Glycosidases"/>
    <property type="match status" value="1"/>
</dbReference>
<evidence type="ECO:0000256" key="7">
    <source>
        <dbReference type="SAM" id="Phobius"/>
    </source>
</evidence>
<evidence type="ECO:0000313" key="10">
    <source>
        <dbReference type="Proteomes" id="UP001642540"/>
    </source>
</evidence>
<reference evidence="9 10" key="1">
    <citation type="submission" date="2024-08" db="EMBL/GenBank/DDBJ databases">
        <authorList>
            <person name="Cucini C."/>
            <person name="Frati F."/>
        </authorList>
    </citation>
    <scope>NUCLEOTIDE SEQUENCE [LARGE SCALE GENOMIC DNA]</scope>
</reference>
<dbReference type="Proteomes" id="UP001642540">
    <property type="component" value="Unassembled WGS sequence"/>
</dbReference>
<comment type="similarity">
    <text evidence="2">Belongs to the glycosyl hydrolase 51 family.</text>
</comment>
<evidence type="ECO:0000256" key="3">
    <source>
        <dbReference type="ARBA" id="ARBA00012670"/>
    </source>
</evidence>
<dbReference type="InterPro" id="IPR013780">
    <property type="entry name" value="Glyco_hydro_b"/>
</dbReference>
<gene>
    <name evidence="9" type="ORF">ODALV1_LOCUS14386</name>
</gene>
<dbReference type="PANTHER" id="PTHR31776:SF0">
    <property type="entry name" value="ALPHA-L-ARABINOFURANOSIDASE 1"/>
    <property type="match status" value="1"/>
</dbReference>
<name>A0ABP1QRG3_9HEXA</name>
<dbReference type="SUPFAM" id="SSF51445">
    <property type="entry name" value="(Trans)glycosidases"/>
    <property type="match status" value="1"/>
</dbReference>
<evidence type="ECO:0000256" key="5">
    <source>
        <dbReference type="ARBA" id="ARBA00022801"/>
    </source>
</evidence>
<protein>
    <recommendedName>
        <fullName evidence="3">non-reducing end alpha-L-arabinofuranosidase</fullName>
        <ecNumber evidence="3">3.2.1.55</ecNumber>
    </recommendedName>
</protein>
<keyword evidence="10" id="KW-1185">Reference proteome</keyword>
<dbReference type="InterPro" id="IPR051563">
    <property type="entry name" value="Glycosyl_Hydrolase_51"/>
</dbReference>
<dbReference type="EMBL" id="CAXLJM020000046">
    <property type="protein sequence ID" value="CAL8110648.1"/>
    <property type="molecule type" value="Genomic_DNA"/>
</dbReference>
<comment type="caution">
    <text evidence="9">The sequence shown here is derived from an EMBL/GenBank/DDBJ whole genome shotgun (WGS) entry which is preliminary data.</text>
</comment>
<dbReference type="InterPro" id="IPR017853">
    <property type="entry name" value="GH"/>
</dbReference>
<dbReference type="PANTHER" id="PTHR31776">
    <property type="entry name" value="ALPHA-L-ARABINOFURANOSIDASE 1"/>
    <property type="match status" value="1"/>
</dbReference>
<accession>A0ABP1QRG3</accession>
<sequence>MRSLQSLVFHRHHIMSILKPFPGLILLTVVVGLSYGSVLNVSYNQPGHEISPILWGIFFEEINHAGDGGLYAELIKNRALSPKRLGSNLDGYTVVKSDGVDGRIYVSRDHPLNSVLDTSLRLNVDSDVAAGQRIGVSNNGYWGIPTRPDYTTYKASFYAKSIGGFTGPLTVSIESSNGSIVYATAQVPQITEEFQKYEVTLTPTPALIQTPSLDNLFTITANGPLTANTSIFFNVMSLFPPTFKNHTNGLRIDLAQKLVDAKPSFFRFPGGNFLEGATIDERFAWEDTIGDVAQRPGHMGPWGYYSSDGLGLLEYLQLAEDLNAEIILGVFTGYALNGESVPPEEMGPYLDSILNEIEYVIGNTSTTWGARRAADGHPEPFNLTYVEIGNEDWISNDYHIRYALFYDSILARYPQLEIIATQVVDSRPIPVIDDHFYPGFGWFPDNHRYYDNAPRNGSKIFVGEYATRDNINPEPYANLAAAMDDASFMTGIERNSDIVIMACYAPLLGHLNNLAWQPDGIYFNGVQSYATPAWWVQHLFSVIRGDTYIPTTSDADEQKFFHVASRKTDTNTLVLKLVNTNSEDILIDTVTLEGVTTPRGGTKTVLTGGRWDQNDLEEPLRISPKTEEFNVTSNSFSFNAPAFSLTILEIQL</sequence>
<keyword evidence="4" id="KW-0732">Signal</keyword>
<keyword evidence="6" id="KW-0325">Glycoprotein</keyword>
<dbReference type="EMBL" id="CAXLJM020000046">
    <property type="protein sequence ID" value="CAL8110646.1"/>
    <property type="molecule type" value="Genomic_DNA"/>
</dbReference>
<keyword evidence="7" id="KW-1133">Transmembrane helix</keyword>
<dbReference type="Gene3D" id="2.60.40.1180">
    <property type="entry name" value="Golgi alpha-mannosidase II"/>
    <property type="match status" value="1"/>
</dbReference>
<feature type="transmembrane region" description="Helical" evidence="7">
    <location>
        <begin position="21"/>
        <end position="43"/>
    </location>
</feature>
<evidence type="ECO:0000256" key="4">
    <source>
        <dbReference type="ARBA" id="ARBA00022729"/>
    </source>
</evidence>
<dbReference type="Pfam" id="PF06964">
    <property type="entry name" value="Alpha-L-AF_C"/>
    <property type="match status" value="1"/>
</dbReference>
<dbReference type="SMART" id="SM00813">
    <property type="entry name" value="Alpha-L-AF_C"/>
    <property type="match status" value="1"/>
</dbReference>
<dbReference type="InterPro" id="IPR055235">
    <property type="entry name" value="ASD1_cat"/>
</dbReference>
<keyword evidence="7" id="KW-0812">Transmembrane</keyword>
<evidence type="ECO:0000256" key="1">
    <source>
        <dbReference type="ARBA" id="ARBA00001462"/>
    </source>
</evidence>
<evidence type="ECO:0000256" key="2">
    <source>
        <dbReference type="ARBA" id="ARBA00007186"/>
    </source>
</evidence>
<organism evidence="9 10">
    <name type="scientific">Orchesella dallaii</name>
    <dbReference type="NCBI Taxonomy" id="48710"/>
    <lineage>
        <taxon>Eukaryota</taxon>
        <taxon>Metazoa</taxon>
        <taxon>Ecdysozoa</taxon>
        <taxon>Arthropoda</taxon>
        <taxon>Hexapoda</taxon>
        <taxon>Collembola</taxon>
        <taxon>Entomobryomorpha</taxon>
        <taxon>Entomobryoidea</taxon>
        <taxon>Orchesellidae</taxon>
        <taxon>Orchesellinae</taxon>
        <taxon>Orchesella</taxon>
    </lineage>
</organism>
<dbReference type="Gene3D" id="2.60.120.260">
    <property type="entry name" value="Galactose-binding domain-like"/>
    <property type="match status" value="1"/>
</dbReference>
<feature type="domain" description="Alpha-L-arabinofuranosidase C-terminal" evidence="8">
    <location>
        <begin position="463"/>
        <end position="644"/>
    </location>
</feature>